<dbReference type="PROSITE" id="PS51676">
    <property type="entry name" value="FF"/>
    <property type="match status" value="3"/>
</dbReference>
<name>A0A9W7XID4_9FUNG</name>
<dbReference type="EMBL" id="JANBOH010000193">
    <property type="protein sequence ID" value="KAJ1644098.1"/>
    <property type="molecule type" value="Genomic_DNA"/>
</dbReference>
<dbReference type="GO" id="GO:0003723">
    <property type="term" value="F:RNA binding"/>
    <property type="evidence" value="ECO:0007669"/>
    <property type="project" value="TreeGrafter"/>
</dbReference>
<evidence type="ECO:0000313" key="10">
    <source>
        <dbReference type="Proteomes" id="UP001145021"/>
    </source>
</evidence>
<protein>
    <submittedName>
        <fullName evidence="9">U1 snRNP protein</fullName>
    </submittedName>
</protein>
<dbReference type="GO" id="GO:0045292">
    <property type="term" value="P:mRNA cis splicing, via spliceosome"/>
    <property type="evidence" value="ECO:0007669"/>
    <property type="project" value="InterPro"/>
</dbReference>
<evidence type="ECO:0000256" key="5">
    <source>
        <dbReference type="ARBA" id="ARBA00023242"/>
    </source>
</evidence>
<organism evidence="9 10">
    <name type="scientific">Coemansia asiatica</name>
    <dbReference type="NCBI Taxonomy" id="1052880"/>
    <lineage>
        <taxon>Eukaryota</taxon>
        <taxon>Fungi</taxon>
        <taxon>Fungi incertae sedis</taxon>
        <taxon>Zoopagomycota</taxon>
        <taxon>Kickxellomycotina</taxon>
        <taxon>Kickxellomycetes</taxon>
        <taxon>Kickxellales</taxon>
        <taxon>Kickxellaceae</taxon>
        <taxon>Coemansia</taxon>
    </lineage>
</organism>
<keyword evidence="4" id="KW-0508">mRNA splicing</keyword>
<dbReference type="FunFam" id="1.10.10.440:FF:000013">
    <property type="entry name" value="pre-mRNA-processing protein 40A isoform X1"/>
    <property type="match status" value="1"/>
</dbReference>
<dbReference type="Proteomes" id="UP001145021">
    <property type="component" value="Unassembled WGS sequence"/>
</dbReference>
<feature type="compositionally biased region" description="Basic and acidic residues" evidence="6">
    <location>
        <begin position="646"/>
        <end position="661"/>
    </location>
</feature>
<feature type="domain" description="FF" evidence="8">
    <location>
        <begin position="191"/>
        <end position="247"/>
    </location>
</feature>
<dbReference type="Pfam" id="PF01846">
    <property type="entry name" value="FF"/>
    <property type="match status" value="3"/>
</dbReference>
<dbReference type="Gene3D" id="1.10.10.440">
    <property type="entry name" value="FF domain"/>
    <property type="match status" value="4"/>
</dbReference>
<comment type="caution">
    <text evidence="9">The sequence shown here is derived from an EMBL/GenBank/DDBJ whole genome shotgun (WGS) entry which is preliminary data.</text>
</comment>
<dbReference type="Gene3D" id="2.20.70.10">
    <property type="match status" value="2"/>
</dbReference>
<dbReference type="PROSITE" id="PS50020">
    <property type="entry name" value="WW_DOMAIN_2"/>
    <property type="match status" value="2"/>
</dbReference>
<evidence type="ECO:0000259" key="7">
    <source>
        <dbReference type="PROSITE" id="PS50020"/>
    </source>
</evidence>
<dbReference type="InterPro" id="IPR039726">
    <property type="entry name" value="Prp40-like"/>
</dbReference>
<sequence>MSPQNRDNTALAANRDDHPTMAAAGNAAWTEHVSSEGRTYYHNRETGVTTWEKPDELKTPQERASVWKEYSKDGRSYWYNTVTKKSTWTKPAELTDPANAKLALDMDQPVPAASVIPPAMQVTGQLPLQRPSMLSREAVVSPQLQQAAVERTHVNTPPVSTSSRPLFRPPPPVPPAKALETMRRQQQREYKTAEEAETAFLEMLKAHKVGSEWSWEQTLRTVVNDPDYRALKTAHERKDAFYKYIGQLREQEREQRQQQLKQRREEFFKMLDSLPVTEFTRYRKIRHLAKDLPQYTALLSENEGKQLFDEYMAKCLRHLKDARYRIRDDRLKEVIDFLKDIGISARWPETKVRLMERFQELLMPVLQPADSAKHMAMDAVYLINDDKRVDPEAGLSVLDLMEAFERAMADAEARDSDIRKREKDAMFRRERHNREKFHELLEEHRSLITPVSTWSEFYPAIKGDLRYTNMLGQPGSTPLELFWDKVELLNEDIYHDRKRIEEVMRDHRFKMNVDTPFEQVKQFVEERAMASGPHLEYIYQQLVIKAKRKKEEEEERAERHRKRLLDDFKYALYDLEPPIGPESVWDKEKARIEKLPEFRDIYDYEDDRRKVFEHVVQRAREKAEQRRRRRDSESHKRSRSPVSDRAYLDHEYGGRSKEARQEVNASDLEEGEMII</sequence>
<evidence type="ECO:0000256" key="6">
    <source>
        <dbReference type="SAM" id="MobiDB-lite"/>
    </source>
</evidence>
<feature type="compositionally biased region" description="Polar residues" evidence="6">
    <location>
        <begin position="154"/>
        <end position="164"/>
    </location>
</feature>
<dbReference type="Pfam" id="PF25432">
    <property type="entry name" value="FF_PRPF40A"/>
    <property type="match status" value="1"/>
</dbReference>
<feature type="domain" description="WW" evidence="7">
    <location>
        <begin position="29"/>
        <end position="56"/>
    </location>
</feature>
<feature type="domain" description="WW" evidence="7">
    <location>
        <begin position="61"/>
        <end position="93"/>
    </location>
</feature>
<keyword evidence="5" id="KW-0539">Nucleus</keyword>
<dbReference type="SUPFAM" id="SSF51045">
    <property type="entry name" value="WW domain"/>
    <property type="match status" value="2"/>
</dbReference>
<evidence type="ECO:0000256" key="1">
    <source>
        <dbReference type="ARBA" id="ARBA00004123"/>
    </source>
</evidence>
<dbReference type="GO" id="GO:0005685">
    <property type="term" value="C:U1 snRNP"/>
    <property type="evidence" value="ECO:0007669"/>
    <property type="project" value="TreeGrafter"/>
</dbReference>
<dbReference type="PANTHER" id="PTHR11864:SF0">
    <property type="entry name" value="PRP40 PRE-MRNA PROCESSING FACTOR 40 HOMOLOG A (YEAST)"/>
    <property type="match status" value="1"/>
</dbReference>
<evidence type="ECO:0000256" key="4">
    <source>
        <dbReference type="ARBA" id="ARBA00023187"/>
    </source>
</evidence>
<evidence type="ECO:0000313" key="9">
    <source>
        <dbReference type="EMBL" id="KAJ1644098.1"/>
    </source>
</evidence>
<dbReference type="InterPro" id="IPR001202">
    <property type="entry name" value="WW_dom"/>
</dbReference>
<evidence type="ECO:0000256" key="3">
    <source>
        <dbReference type="ARBA" id="ARBA00022737"/>
    </source>
</evidence>
<dbReference type="PANTHER" id="PTHR11864">
    <property type="entry name" value="PRE-MRNA-PROCESSING PROTEIN PRP40"/>
    <property type="match status" value="1"/>
</dbReference>
<reference evidence="9" key="1">
    <citation type="submission" date="2022-07" db="EMBL/GenBank/DDBJ databases">
        <title>Phylogenomic reconstructions and comparative analyses of Kickxellomycotina fungi.</title>
        <authorList>
            <person name="Reynolds N.K."/>
            <person name="Stajich J.E."/>
            <person name="Barry K."/>
            <person name="Grigoriev I.V."/>
            <person name="Crous P."/>
            <person name="Smith M.E."/>
        </authorList>
    </citation>
    <scope>NUCLEOTIDE SEQUENCE</scope>
    <source>
        <strain evidence="9">NBRC 105413</strain>
    </source>
</reference>
<proteinExistence type="predicted"/>
<gene>
    <name evidence="9" type="primary">PRP40</name>
    <name evidence="9" type="ORF">LPJ64_004194</name>
</gene>
<accession>A0A9W7XID4</accession>
<keyword evidence="3" id="KW-0677">Repeat</keyword>
<dbReference type="InterPro" id="IPR002713">
    <property type="entry name" value="FF_domain"/>
</dbReference>
<dbReference type="Pfam" id="PF00397">
    <property type="entry name" value="WW"/>
    <property type="match status" value="2"/>
</dbReference>
<evidence type="ECO:0000259" key="8">
    <source>
        <dbReference type="PROSITE" id="PS51676"/>
    </source>
</evidence>
<dbReference type="InterPro" id="IPR036020">
    <property type="entry name" value="WW_dom_sf"/>
</dbReference>
<comment type="subcellular location">
    <subcellularLocation>
        <location evidence="1">Nucleus</location>
    </subcellularLocation>
</comment>
<dbReference type="GO" id="GO:0071004">
    <property type="term" value="C:U2-type prespliceosome"/>
    <property type="evidence" value="ECO:0007669"/>
    <property type="project" value="TreeGrafter"/>
</dbReference>
<feature type="domain" description="FF" evidence="8">
    <location>
        <begin position="429"/>
        <end position="488"/>
    </location>
</feature>
<feature type="compositionally biased region" description="Basic and acidic residues" evidence="6">
    <location>
        <begin position="621"/>
        <end position="635"/>
    </location>
</feature>
<dbReference type="SMART" id="SM00441">
    <property type="entry name" value="FF"/>
    <property type="match status" value="4"/>
</dbReference>
<feature type="region of interest" description="Disordered" evidence="6">
    <location>
        <begin position="154"/>
        <end position="175"/>
    </location>
</feature>
<feature type="domain" description="FF" evidence="8">
    <location>
        <begin position="259"/>
        <end position="314"/>
    </location>
</feature>
<dbReference type="InterPro" id="IPR036517">
    <property type="entry name" value="FF_domain_sf"/>
</dbReference>
<dbReference type="SMART" id="SM00456">
    <property type="entry name" value="WW"/>
    <property type="match status" value="2"/>
</dbReference>
<dbReference type="SUPFAM" id="SSF81698">
    <property type="entry name" value="FF domain"/>
    <property type="match status" value="4"/>
</dbReference>
<keyword evidence="2" id="KW-0507">mRNA processing</keyword>
<feature type="region of interest" description="Disordered" evidence="6">
    <location>
        <begin position="621"/>
        <end position="675"/>
    </location>
</feature>
<evidence type="ECO:0000256" key="2">
    <source>
        <dbReference type="ARBA" id="ARBA00022664"/>
    </source>
</evidence>
<dbReference type="PROSITE" id="PS01159">
    <property type="entry name" value="WW_DOMAIN_1"/>
    <property type="match status" value="2"/>
</dbReference>
<dbReference type="CDD" id="cd00201">
    <property type="entry name" value="WW"/>
    <property type="match status" value="2"/>
</dbReference>
<keyword evidence="10" id="KW-1185">Reference proteome</keyword>
<dbReference type="AlphaFoldDB" id="A0A9W7XID4"/>
<feature type="region of interest" description="Disordered" evidence="6">
    <location>
        <begin position="1"/>
        <end position="21"/>
    </location>
</feature>